<dbReference type="GO" id="GO:0048367">
    <property type="term" value="P:shoot system development"/>
    <property type="evidence" value="ECO:0007669"/>
    <property type="project" value="InterPro"/>
</dbReference>
<dbReference type="Proteomes" id="UP000734854">
    <property type="component" value="Unassembled WGS sequence"/>
</dbReference>
<evidence type="ECO:0000313" key="1">
    <source>
        <dbReference type="EMBL" id="KAG6529730.1"/>
    </source>
</evidence>
<gene>
    <name evidence="1" type="ORF">ZIOFF_011944</name>
</gene>
<name>A0A8J5LQF0_ZINOF</name>
<dbReference type="GO" id="GO:0048364">
    <property type="term" value="P:root development"/>
    <property type="evidence" value="ECO:0007669"/>
    <property type="project" value="InterPro"/>
</dbReference>
<sequence>MALRRRGEEVTKIDMHTNILPDKKLWKNIQSCFRALNHIDDKDTFSFSYIGDEEFDSLKVFKILKEARELTVSLLQSVFNFSSMPRPKTKVSRWSLISNALHKRKVACKDDSEDVEANDGVMAASQPFHVRSISLPSRDHPSMLKTEEELKKFRSFLAQSSLTSHTIVDGLKGLGGLYECIDEVLHLPSSNQHFSSQQQKEWMEVELDGSIRLLELLGTLKDCTQEIKCQIRDQEMALRRQGEAVAKHEIHTHILSDKKLRKNIQNYFRSLKHMNGKDALSCTEDKEYDSGKVIKSLKEARVLAIHLLQSVSDFLSMPRPKRNASRWPLISKALHKRKVTCKGEHEDAETNDECVPKIKDQLQTFQNSINHLEEGLDFLYRRLIRNRVAVLNFFSLFSIFQHHLVIMAASQPSHVRSISLPSKDHPSRLKTEKELRKLKSFIAQSSLTSHMILDGLKVLGSLYECINELLHLPSSNQHCSDNQQKKWMEAVRLACRPER</sequence>
<reference evidence="1 2" key="1">
    <citation type="submission" date="2020-08" db="EMBL/GenBank/DDBJ databases">
        <title>Plant Genome Project.</title>
        <authorList>
            <person name="Zhang R.-G."/>
        </authorList>
    </citation>
    <scope>NUCLEOTIDE SEQUENCE [LARGE SCALE GENOMIC DNA]</scope>
    <source>
        <tissue evidence="1">Rhizome</tissue>
    </source>
</reference>
<dbReference type="AlphaFoldDB" id="A0A8J5LQF0"/>
<dbReference type="Pfam" id="PF03087">
    <property type="entry name" value="BPS1"/>
    <property type="match status" value="3"/>
</dbReference>
<evidence type="ECO:0000313" key="2">
    <source>
        <dbReference type="Proteomes" id="UP000734854"/>
    </source>
</evidence>
<keyword evidence="2" id="KW-1185">Reference proteome</keyword>
<protein>
    <submittedName>
        <fullName evidence="1">Uncharacterized protein</fullName>
    </submittedName>
</protein>
<proteinExistence type="predicted"/>
<dbReference type="EMBL" id="JACMSC010000003">
    <property type="protein sequence ID" value="KAG6529730.1"/>
    <property type="molecule type" value="Genomic_DNA"/>
</dbReference>
<dbReference type="PANTHER" id="PTHR33070:SF120">
    <property type="entry name" value="EXPRESSED PROTEIN"/>
    <property type="match status" value="1"/>
</dbReference>
<dbReference type="PANTHER" id="PTHR33070">
    <property type="entry name" value="OS06G0725500 PROTEIN"/>
    <property type="match status" value="1"/>
</dbReference>
<organism evidence="1 2">
    <name type="scientific">Zingiber officinale</name>
    <name type="common">Ginger</name>
    <name type="synonym">Amomum zingiber</name>
    <dbReference type="NCBI Taxonomy" id="94328"/>
    <lineage>
        <taxon>Eukaryota</taxon>
        <taxon>Viridiplantae</taxon>
        <taxon>Streptophyta</taxon>
        <taxon>Embryophyta</taxon>
        <taxon>Tracheophyta</taxon>
        <taxon>Spermatophyta</taxon>
        <taxon>Magnoliopsida</taxon>
        <taxon>Liliopsida</taxon>
        <taxon>Zingiberales</taxon>
        <taxon>Zingiberaceae</taxon>
        <taxon>Zingiber</taxon>
    </lineage>
</organism>
<accession>A0A8J5LQF0</accession>
<dbReference type="InterPro" id="IPR004320">
    <property type="entry name" value="BPS1_pln"/>
</dbReference>
<comment type="caution">
    <text evidence="1">The sequence shown here is derived from an EMBL/GenBank/DDBJ whole genome shotgun (WGS) entry which is preliminary data.</text>
</comment>